<proteinExistence type="predicted"/>
<dbReference type="RefSeq" id="WP_235016805.1">
    <property type="nucleotide sequence ID" value="NZ_BHWB01000006.1"/>
</dbReference>
<accession>A0A401LVM7</accession>
<evidence type="ECO:0000313" key="1">
    <source>
        <dbReference type="EMBL" id="GCB35564.1"/>
    </source>
</evidence>
<name>A0A401LVM7_9BACE</name>
<reference evidence="1 2" key="1">
    <citation type="submission" date="2018-10" db="EMBL/GenBank/DDBJ databases">
        <title>Draft Genome Sequence of Bacteroides sp. KCTC 15687.</title>
        <authorList>
            <person name="Yu S.Y."/>
            <person name="Kim J.S."/>
            <person name="Oh B.S."/>
            <person name="Park S.H."/>
            <person name="Kang S.W."/>
            <person name="Park J.E."/>
            <person name="Choi S.H."/>
            <person name="Han K.I."/>
            <person name="Lee K.C."/>
            <person name="Eom M.K."/>
            <person name="Suh M.K."/>
            <person name="Lee D.H."/>
            <person name="Yoon H."/>
            <person name="Kim B."/>
            <person name="Yang S.J."/>
            <person name="Lee J.S."/>
            <person name="Lee J.H."/>
        </authorList>
    </citation>
    <scope>NUCLEOTIDE SEQUENCE [LARGE SCALE GENOMIC DNA]</scope>
    <source>
        <strain evidence="1 2">KCTC 15687</strain>
    </source>
</reference>
<evidence type="ECO:0000313" key="2">
    <source>
        <dbReference type="Proteomes" id="UP000288079"/>
    </source>
</evidence>
<keyword evidence="2" id="KW-1185">Reference proteome</keyword>
<organism evidence="1 2">
    <name type="scientific">Bacteroides faecalis</name>
    <dbReference type="NCBI Taxonomy" id="2447885"/>
    <lineage>
        <taxon>Bacteria</taxon>
        <taxon>Pseudomonadati</taxon>
        <taxon>Bacteroidota</taxon>
        <taxon>Bacteroidia</taxon>
        <taxon>Bacteroidales</taxon>
        <taxon>Bacteroidaceae</taxon>
        <taxon>Bacteroides</taxon>
    </lineage>
</organism>
<protein>
    <submittedName>
        <fullName evidence="1">Uncharacterized protein</fullName>
    </submittedName>
</protein>
<dbReference type="Proteomes" id="UP000288079">
    <property type="component" value="Unassembled WGS sequence"/>
</dbReference>
<dbReference type="AlphaFoldDB" id="A0A401LVM7"/>
<gene>
    <name evidence="1" type="ORF">KGMB02408_25090</name>
</gene>
<comment type="caution">
    <text evidence="1">The sequence shown here is derived from an EMBL/GenBank/DDBJ whole genome shotgun (WGS) entry which is preliminary data.</text>
</comment>
<dbReference type="EMBL" id="BHWB01000006">
    <property type="protein sequence ID" value="GCB35564.1"/>
    <property type="molecule type" value="Genomic_DNA"/>
</dbReference>
<sequence>MRKKIRHEREWSYVLKVTLFDTRRWLIAEDTDGGPFYGMNWMRYQFTDEGFL</sequence>